<evidence type="ECO:0000313" key="2">
    <source>
        <dbReference type="Proteomes" id="UP000824881"/>
    </source>
</evidence>
<sequence>MAPPTSLPHTMALVYKDPSLVDLQMDDILREVHGELKKLRAKSGCSPDGHLGDNCLFLIDSCSFSNVYAWSQPAFRDIRTTPGPYPREDLPVKATHHIFPLNLRPGDWGLPLAGLISRFPDFLTAKLSAPFREDYDACIYSFSLLPWVRERVYSAAALNCHGKGMSKAHLLRHIAVNMIYALHEKRPDMTKLQVFQALINVHFRQLVVLGHARGDKIIFAEVRWVDATAPLLGESTHLQIVDPYTKCVEIVTTARVFGFLRSKLDSQLPIRRSLLLYPRDSACGRHDHPRTIVPVIAISSRAASVALFDPLGEPGVCPVRRPTAAGVRYLDLHLEFGFGFFADEQSGFGSLALSALRASLAAYRFDLPRGGLILLDGFVSEREKHIYKIAHLLRTLRRCLDQLSEEYSKLSSTRSNHTVVPAPHFTAFRSLDSRSFTLTHQDASSTVDAIAPSFSRVCLQAMGTSKHRGAIEVGEQTQTPHRIYGRGQLGRLTPSSIYMLNGAATFECNNLNLIHALESREVLSKRWNALQRSVTLDLTEIVRACMATVLVAK</sequence>
<comment type="caution">
    <text evidence="1">The sequence shown here is derived from an EMBL/GenBank/DDBJ whole genome shotgun (WGS) entry which is preliminary data.</text>
</comment>
<evidence type="ECO:0000313" key="1">
    <source>
        <dbReference type="EMBL" id="KAG9224431.1"/>
    </source>
</evidence>
<protein>
    <submittedName>
        <fullName evidence="1">Uncharacterized protein</fullName>
    </submittedName>
</protein>
<organism evidence="1 2">
    <name type="scientific">Pleurotus cornucopiae</name>
    <name type="common">Cornucopia mushroom</name>
    <dbReference type="NCBI Taxonomy" id="5321"/>
    <lineage>
        <taxon>Eukaryota</taxon>
        <taxon>Fungi</taxon>
        <taxon>Dikarya</taxon>
        <taxon>Basidiomycota</taxon>
        <taxon>Agaricomycotina</taxon>
        <taxon>Agaricomycetes</taxon>
        <taxon>Agaricomycetidae</taxon>
        <taxon>Agaricales</taxon>
        <taxon>Pleurotineae</taxon>
        <taxon>Pleurotaceae</taxon>
        <taxon>Pleurotus</taxon>
    </lineage>
</organism>
<dbReference type="EMBL" id="WQMT02000003">
    <property type="protein sequence ID" value="KAG9224431.1"/>
    <property type="molecule type" value="Genomic_DNA"/>
</dbReference>
<gene>
    <name evidence="1" type="ORF">CCMSSC00406_0009473</name>
</gene>
<dbReference type="Proteomes" id="UP000824881">
    <property type="component" value="Unassembled WGS sequence"/>
</dbReference>
<name>A0ACB7J3C7_PLECO</name>
<keyword evidence="2" id="KW-1185">Reference proteome</keyword>
<reference evidence="1 2" key="1">
    <citation type="journal article" date="2021" name="Appl. Environ. Microbiol.">
        <title>Genetic linkage and physical mapping for an oyster mushroom Pleurotus cornucopiae and QTL analysis for the trait cap color.</title>
        <authorList>
            <person name="Zhang Y."/>
            <person name="Gao W."/>
            <person name="Sonnenberg A."/>
            <person name="Chen Q."/>
            <person name="Zhang J."/>
            <person name="Huang C."/>
        </authorList>
    </citation>
    <scope>NUCLEOTIDE SEQUENCE [LARGE SCALE GENOMIC DNA]</scope>
    <source>
        <strain evidence="1">CCMSSC00406</strain>
    </source>
</reference>
<accession>A0ACB7J3C7</accession>
<proteinExistence type="predicted"/>